<reference evidence="4" key="2">
    <citation type="submission" date="2025-08" db="UniProtKB">
        <authorList>
            <consortium name="Ensembl"/>
        </authorList>
    </citation>
    <scope>IDENTIFICATION</scope>
</reference>
<dbReference type="SMART" id="SM00315">
    <property type="entry name" value="RGS"/>
    <property type="match status" value="1"/>
</dbReference>
<dbReference type="Gene3D" id="1.10.1240.60">
    <property type="match status" value="1"/>
</dbReference>
<dbReference type="PANTHER" id="PTHR45746:SF7">
    <property type="entry name" value="REGULATOR OF G-PROTEIN SIGNALING 7"/>
    <property type="match status" value="1"/>
</dbReference>
<dbReference type="FunFam" id="1.10.10.10:FF:000162">
    <property type="entry name" value="Regulator of G-protein signaling 6"/>
    <property type="match status" value="1"/>
</dbReference>
<dbReference type="PANTHER" id="PTHR45746">
    <property type="entry name" value="LP21163P"/>
    <property type="match status" value="1"/>
</dbReference>
<dbReference type="InterPro" id="IPR016137">
    <property type="entry name" value="RGS"/>
</dbReference>
<keyword evidence="1" id="KW-0734">Signal transduction inhibitor</keyword>
<dbReference type="GO" id="GO:0005096">
    <property type="term" value="F:GTPase activator activity"/>
    <property type="evidence" value="ECO:0007669"/>
    <property type="project" value="TreeGrafter"/>
</dbReference>
<dbReference type="InterPro" id="IPR040759">
    <property type="entry name" value="RGS_DHEX"/>
</dbReference>
<evidence type="ECO:0000259" key="3">
    <source>
        <dbReference type="PROSITE" id="PS50186"/>
    </source>
</evidence>
<organism evidence="4 5">
    <name type="scientific">Electrophorus electricus</name>
    <name type="common">Electric eel</name>
    <name type="synonym">Gymnotus electricus</name>
    <dbReference type="NCBI Taxonomy" id="8005"/>
    <lineage>
        <taxon>Eukaryota</taxon>
        <taxon>Metazoa</taxon>
        <taxon>Chordata</taxon>
        <taxon>Craniata</taxon>
        <taxon>Vertebrata</taxon>
        <taxon>Euteleostomi</taxon>
        <taxon>Actinopterygii</taxon>
        <taxon>Neopterygii</taxon>
        <taxon>Teleostei</taxon>
        <taxon>Ostariophysi</taxon>
        <taxon>Gymnotiformes</taxon>
        <taxon>Gymnotoidei</taxon>
        <taxon>Gymnotidae</taxon>
        <taxon>Electrophorus</taxon>
    </lineage>
</organism>
<dbReference type="InterPro" id="IPR000591">
    <property type="entry name" value="DEP_dom"/>
</dbReference>
<dbReference type="Pfam" id="PF18148">
    <property type="entry name" value="RGS_DHEX"/>
    <property type="match status" value="1"/>
</dbReference>
<proteinExistence type="predicted"/>
<feature type="domain" description="RGS" evidence="2">
    <location>
        <begin position="212"/>
        <end position="327"/>
    </location>
</feature>
<gene>
    <name evidence="4" type="primary">RGS7</name>
</gene>
<dbReference type="InterPro" id="IPR044926">
    <property type="entry name" value="RGS_subdomain_2"/>
</dbReference>
<dbReference type="InterPro" id="IPR036305">
    <property type="entry name" value="RGS_sf"/>
</dbReference>
<sequence>MQDEKNGIPIRTVKSFLSKIPSVFSGSHIVQWLMKNLNIEDQVEALHLGTLMAAHGYFFPISDHVLVLKDDGTFYRFQTPYFWPSNCWEPENTDYAVYLCKRTMQNKARLELADYEAESLARLQRAFARKWEFIFMQAEAQAKVDKKRDKVERKILDSQERAFWDVHRPVPGCVNTTEVDIKKSSRMKNPHKTRKVAYKEPTQSRVKRWGFGIDEVLKDPAGREQFLKFLESEFSSENLSFWLAVQELKRRPVKEVPCRVQEIWQEFLAPGAPSAINLDSKSYDKTTQNVKDPGRYSFEDAQEHIYKLMKSDSYSRFIRSSVYQELLQAKKKPWRIRHGCLLCHLTGRRSSLEHVRRAAFLHRF</sequence>
<dbReference type="GO" id="GO:0005737">
    <property type="term" value="C:cytoplasm"/>
    <property type="evidence" value="ECO:0007669"/>
    <property type="project" value="TreeGrafter"/>
</dbReference>
<dbReference type="FunFam" id="1.10.1240.60:FF:000001">
    <property type="entry name" value="Regulator of G-protein signaling 6"/>
    <property type="match status" value="1"/>
</dbReference>
<dbReference type="GO" id="GO:0035556">
    <property type="term" value="P:intracellular signal transduction"/>
    <property type="evidence" value="ECO:0007669"/>
    <property type="project" value="InterPro"/>
</dbReference>
<reference evidence="4 5" key="1">
    <citation type="submission" date="2020-05" db="EMBL/GenBank/DDBJ databases">
        <title>Electrophorus electricus (electric eel) genome, fEleEle1, primary haplotype.</title>
        <authorList>
            <person name="Myers G."/>
            <person name="Meyer A."/>
            <person name="Fedrigo O."/>
            <person name="Formenti G."/>
            <person name="Rhie A."/>
            <person name="Tracey A."/>
            <person name="Sims Y."/>
            <person name="Jarvis E.D."/>
        </authorList>
    </citation>
    <scope>NUCLEOTIDE SEQUENCE [LARGE SCALE GENOMIC DNA]</scope>
</reference>
<evidence type="ECO:0000259" key="2">
    <source>
        <dbReference type="PROSITE" id="PS50132"/>
    </source>
</evidence>
<dbReference type="GO" id="GO:0043005">
    <property type="term" value="C:neuron projection"/>
    <property type="evidence" value="ECO:0007669"/>
    <property type="project" value="TreeGrafter"/>
</dbReference>
<dbReference type="PROSITE" id="PS50132">
    <property type="entry name" value="RGS"/>
    <property type="match status" value="1"/>
</dbReference>
<dbReference type="Pfam" id="PF00610">
    <property type="entry name" value="DEP"/>
    <property type="match status" value="1"/>
</dbReference>
<dbReference type="SUPFAM" id="SSF46785">
    <property type="entry name" value="Winged helix' DNA-binding domain"/>
    <property type="match status" value="1"/>
</dbReference>
<dbReference type="Proteomes" id="UP000314983">
    <property type="component" value="Chromosome 13"/>
</dbReference>
<dbReference type="PROSITE" id="PS50186">
    <property type="entry name" value="DEP"/>
    <property type="match status" value="1"/>
</dbReference>
<dbReference type="GeneTree" id="ENSGT00940000156661"/>
<dbReference type="GO" id="GO:0005886">
    <property type="term" value="C:plasma membrane"/>
    <property type="evidence" value="ECO:0007669"/>
    <property type="project" value="TreeGrafter"/>
</dbReference>
<reference evidence="4" key="3">
    <citation type="submission" date="2025-09" db="UniProtKB">
        <authorList>
            <consortium name="Ensembl"/>
        </authorList>
    </citation>
    <scope>IDENTIFICATION</scope>
</reference>
<evidence type="ECO:0000256" key="1">
    <source>
        <dbReference type="ARBA" id="ARBA00022700"/>
    </source>
</evidence>
<dbReference type="Ensembl" id="ENSEEET00000060473.1">
    <property type="protein sequence ID" value="ENSEEEP00000064406.1"/>
    <property type="gene ID" value="ENSEEEG00000020960.2"/>
</dbReference>
<feature type="domain" description="DEP" evidence="3">
    <location>
        <begin position="4"/>
        <end position="79"/>
    </location>
</feature>
<dbReference type="PRINTS" id="PR01301">
    <property type="entry name" value="RGSPROTEIN"/>
</dbReference>
<evidence type="ECO:0000313" key="4">
    <source>
        <dbReference type="Ensembl" id="ENSEEEP00000064406.1"/>
    </source>
</evidence>
<dbReference type="InterPro" id="IPR047016">
    <property type="entry name" value="RGS6/7/9/11"/>
</dbReference>
<dbReference type="GO" id="GO:0008277">
    <property type="term" value="P:regulation of G protein-coupled receptor signaling pathway"/>
    <property type="evidence" value="ECO:0007669"/>
    <property type="project" value="InterPro"/>
</dbReference>
<dbReference type="SMART" id="SM00049">
    <property type="entry name" value="DEP"/>
    <property type="match status" value="1"/>
</dbReference>
<keyword evidence="5" id="KW-1185">Reference proteome</keyword>
<evidence type="ECO:0008006" key="6">
    <source>
        <dbReference type="Google" id="ProtNLM"/>
    </source>
</evidence>
<dbReference type="Pfam" id="PF00615">
    <property type="entry name" value="RGS"/>
    <property type="match status" value="1"/>
</dbReference>
<dbReference type="CDD" id="cd08738">
    <property type="entry name" value="RGS_RGS7"/>
    <property type="match status" value="1"/>
</dbReference>
<evidence type="ECO:0000313" key="5">
    <source>
        <dbReference type="Proteomes" id="UP000314983"/>
    </source>
</evidence>
<dbReference type="FunFam" id="1.10.167.10:FF:000001">
    <property type="entry name" value="Putative regulator of g-protein signaling 12"/>
    <property type="match status" value="1"/>
</dbReference>
<dbReference type="Gene3D" id="1.10.10.10">
    <property type="entry name" value="Winged helix-like DNA-binding domain superfamily/Winged helix DNA-binding domain"/>
    <property type="match status" value="1"/>
</dbReference>
<dbReference type="SUPFAM" id="SSF48097">
    <property type="entry name" value="Regulator of G-protein signaling, RGS"/>
    <property type="match status" value="1"/>
</dbReference>
<dbReference type="InterPro" id="IPR047017">
    <property type="entry name" value="RGS6/7/9/11_DHEX_sf"/>
</dbReference>
<dbReference type="GO" id="GO:0009968">
    <property type="term" value="P:negative regulation of signal transduction"/>
    <property type="evidence" value="ECO:0007669"/>
    <property type="project" value="UniProtKB-KW"/>
</dbReference>
<name>A0AAY5F5Q1_ELEEL</name>
<accession>A0AAY5F5Q1</accession>
<dbReference type="InterPro" id="IPR036388">
    <property type="entry name" value="WH-like_DNA-bd_sf"/>
</dbReference>
<dbReference type="InterPro" id="IPR036390">
    <property type="entry name" value="WH_DNA-bd_sf"/>
</dbReference>
<protein>
    <recommendedName>
        <fullName evidence="6">Regulator of G protein signaling 7a</fullName>
    </recommendedName>
</protein>
<dbReference type="Gene3D" id="1.10.167.10">
    <property type="entry name" value="Regulator of G-protein Signalling 4, domain 2"/>
    <property type="match status" value="1"/>
</dbReference>
<dbReference type="CDD" id="cd04450">
    <property type="entry name" value="DEP_RGS7-like"/>
    <property type="match status" value="1"/>
</dbReference>
<dbReference type="AlphaFoldDB" id="A0AAY5F5Q1"/>